<keyword evidence="5" id="KW-0067">ATP-binding</keyword>
<dbReference type="GO" id="GO:0003777">
    <property type="term" value="F:microtubule motor activity"/>
    <property type="evidence" value="ECO:0007669"/>
    <property type="project" value="InterPro"/>
</dbReference>
<dbReference type="PROSITE" id="PS50067">
    <property type="entry name" value="KINESIN_MOTOR_2"/>
    <property type="match status" value="1"/>
</dbReference>
<reference evidence="11" key="1">
    <citation type="submission" date="2022-11" db="UniProtKB">
        <authorList>
            <consortium name="WormBaseParasite"/>
        </authorList>
    </citation>
    <scope>IDENTIFICATION</scope>
</reference>
<evidence type="ECO:0000256" key="7">
    <source>
        <dbReference type="ARBA" id="ARBA00023212"/>
    </source>
</evidence>
<evidence type="ECO:0000313" key="10">
    <source>
        <dbReference type="Proteomes" id="UP000887564"/>
    </source>
</evidence>
<keyword evidence="6" id="KW-0505">Motor protein</keyword>
<keyword evidence="7" id="KW-0206">Cytoskeleton</keyword>
<keyword evidence="2" id="KW-0963">Cytoplasm</keyword>
<dbReference type="GO" id="GO:0007018">
    <property type="term" value="P:microtubule-based movement"/>
    <property type="evidence" value="ECO:0007669"/>
    <property type="project" value="InterPro"/>
</dbReference>
<dbReference type="WBParaSite" id="PEQ_0000147101-mRNA-1">
    <property type="protein sequence ID" value="PEQ_0000147101-mRNA-1"/>
    <property type="gene ID" value="PEQ_0000147101"/>
</dbReference>
<dbReference type="InterPro" id="IPR036961">
    <property type="entry name" value="Kinesin_motor_dom_sf"/>
</dbReference>
<dbReference type="InterPro" id="IPR027640">
    <property type="entry name" value="Kinesin-like_fam"/>
</dbReference>
<dbReference type="PANTHER" id="PTHR47971:SF8">
    <property type="entry name" value="KINESIN-LIKE PROTEIN"/>
    <property type="match status" value="1"/>
</dbReference>
<dbReference type="AlphaFoldDB" id="A0A914R4U6"/>
<keyword evidence="3" id="KW-0493">Microtubule</keyword>
<evidence type="ECO:0000313" key="11">
    <source>
        <dbReference type="WBParaSite" id="PEQ_0000147101-mRNA-1"/>
    </source>
</evidence>
<organism evidence="10 11">
    <name type="scientific">Parascaris equorum</name>
    <name type="common">Equine roundworm</name>
    <dbReference type="NCBI Taxonomy" id="6256"/>
    <lineage>
        <taxon>Eukaryota</taxon>
        <taxon>Metazoa</taxon>
        <taxon>Ecdysozoa</taxon>
        <taxon>Nematoda</taxon>
        <taxon>Chromadorea</taxon>
        <taxon>Rhabditida</taxon>
        <taxon>Spirurina</taxon>
        <taxon>Ascaridomorpha</taxon>
        <taxon>Ascaridoidea</taxon>
        <taxon>Ascarididae</taxon>
        <taxon>Parascaris</taxon>
    </lineage>
</organism>
<evidence type="ECO:0000259" key="9">
    <source>
        <dbReference type="PROSITE" id="PS50067"/>
    </source>
</evidence>
<dbReference type="InterPro" id="IPR001752">
    <property type="entry name" value="Kinesin_motor_dom"/>
</dbReference>
<dbReference type="PANTHER" id="PTHR47971">
    <property type="entry name" value="KINESIN-RELATED PROTEIN 6"/>
    <property type="match status" value="1"/>
</dbReference>
<evidence type="ECO:0000256" key="6">
    <source>
        <dbReference type="ARBA" id="ARBA00023175"/>
    </source>
</evidence>
<evidence type="ECO:0000256" key="8">
    <source>
        <dbReference type="PROSITE-ProRule" id="PRU00283"/>
    </source>
</evidence>
<comment type="caution">
    <text evidence="8">Lacks conserved residue(s) required for the propagation of feature annotation.</text>
</comment>
<name>A0A914R4U6_PAREQ</name>
<dbReference type="InterPro" id="IPR027417">
    <property type="entry name" value="P-loop_NTPase"/>
</dbReference>
<evidence type="ECO:0000256" key="1">
    <source>
        <dbReference type="ARBA" id="ARBA00004245"/>
    </source>
</evidence>
<evidence type="ECO:0000256" key="5">
    <source>
        <dbReference type="ARBA" id="ARBA00022840"/>
    </source>
</evidence>
<dbReference type="SUPFAM" id="SSF52540">
    <property type="entry name" value="P-loop containing nucleoside triphosphate hydrolases"/>
    <property type="match status" value="1"/>
</dbReference>
<comment type="subcellular location">
    <subcellularLocation>
        <location evidence="1">Cytoplasm</location>
        <location evidence="1">Cytoskeleton</location>
    </subcellularLocation>
</comment>
<keyword evidence="10" id="KW-1185">Reference proteome</keyword>
<keyword evidence="4" id="KW-0547">Nucleotide-binding</keyword>
<evidence type="ECO:0000256" key="4">
    <source>
        <dbReference type="ARBA" id="ARBA00022741"/>
    </source>
</evidence>
<comment type="similarity">
    <text evidence="8">Belongs to the TRAFAC class myosin-kinesin ATPase superfamily. Kinesin family.</text>
</comment>
<dbReference type="GO" id="GO:0007019">
    <property type="term" value="P:microtubule depolymerization"/>
    <property type="evidence" value="ECO:0007669"/>
    <property type="project" value="TreeGrafter"/>
</dbReference>
<sequence length="198" mass="22042">MGRNSSHVPFRASKLTLVLRDSFIGSNAKTCMVGRLLAGFNFSFLLKQNLAFFSITGGMSEEVYRQQKALQDIAMAEEKAIDELTNTHEAFVRSTAQSAALLCRSGKVDYDMEAFANDLMEYAAEQRDRFIRLYGHSEQLNAMELDFFVVTGSEDGLLEFCVIGTRSERSTCGFSCAYPPLNLSIDMVVLITCSCECD</sequence>
<proteinExistence type="inferred from homology"/>
<dbReference type="GO" id="GO:0008017">
    <property type="term" value="F:microtubule binding"/>
    <property type="evidence" value="ECO:0007669"/>
    <property type="project" value="InterPro"/>
</dbReference>
<protein>
    <submittedName>
        <fullName evidence="11">Kinesin motor domain-containing protein</fullName>
    </submittedName>
</protein>
<dbReference type="GO" id="GO:0005874">
    <property type="term" value="C:microtubule"/>
    <property type="evidence" value="ECO:0007669"/>
    <property type="project" value="UniProtKB-KW"/>
</dbReference>
<accession>A0A914R4U6</accession>
<dbReference type="Gene3D" id="3.40.850.10">
    <property type="entry name" value="Kinesin motor domain"/>
    <property type="match status" value="1"/>
</dbReference>
<evidence type="ECO:0000256" key="2">
    <source>
        <dbReference type="ARBA" id="ARBA00022490"/>
    </source>
</evidence>
<evidence type="ECO:0000256" key="3">
    <source>
        <dbReference type="ARBA" id="ARBA00022701"/>
    </source>
</evidence>
<dbReference type="Proteomes" id="UP000887564">
    <property type="component" value="Unplaced"/>
</dbReference>
<feature type="domain" description="Kinesin motor" evidence="9">
    <location>
        <begin position="1"/>
        <end position="59"/>
    </location>
</feature>
<dbReference type="GO" id="GO:0005524">
    <property type="term" value="F:ATP binding"/>
    <property type="evidence" value="ECO:0007669"/>
    <property type="project" value="UniProtKB-KW"/>
</dbReference>